<dbReference type="InterPro" id="IPR021321">
    <property type="entry name" value="DUF2922"/>
</dbReference>
<evidence type="ECO:0000313" key="2">
    <source>
        <dbReference type="Proteomes" id="UP000010847"/>
    </source>
</evidence>
<dbReference type="HOGENOM" id="CLU_181401_1_1_9"/>
<protein>
    <recommendedName>
        <fullName evidence="3">DUF2922 domain-containing protein</fullName>
    </recommendedName>
</protein>
<reference evidence="1 2" key="1">
    <citation type="submission" date="2013-12" db="EMBL/GenBank/DDBJ databases">
        <authorList>
            <consortium name="DOE Joint Genome Institute"/>
            <person name="Smidt H."/>
            <person name="Huntemann M."/>
            <person name="Han J."/>
            <person name="Chen A."/>
            <person name="Kyrpides N."/>
            <person name="Mavromatis K."/>
            <person name="Markowitz V."/>
            <person name="Palaniappan K."/>
            <person name="Ivanova N."/>
            <person name="Schaumberg A."/>
            <person name="Pati A."/>
            <person name="Liolios K."/>
            <person name="Nordberg H.P."/>
            <person name="Cantor M.N."/>
            <person name="Hua S.X."/>
            <person name="Woyke T."/>
        </authorList>
    </citation>
    <scope>NUCLEOTIDE SEQUENCE [LARGE SCALE GENOMIC DNA]</scope>
    <source>
        <strain evidence="2">DSM 15288</strain>
    </source>
</reference>
<proteinExistence type="predicted"/>
<dbReference type="AlphaFoldDB" id="W0EBA2"/>
<dbReference type="KEGG" id="dmt:DESME_14135"/>
<evidence type="ECO:0000313" key="1">
    <source>
        <dbReference type="EMBL" id="AHF08042.1"/>
    </source>
</evidence>
<sequence>MATTSRKVLRMTFTNALGGAVSLTLSDPKEGITAAEIEAAMDLIIAKNIFTGPGGAWISKRDVKIVDTVTDDLYDAPVA</sequence>
<dbReference type="OrthoDB" id="9795264at2"/>
<dbReference type="RefSeq" id="WP_006718081.1">
    <property type="nucleotide sequence ID" value="NZ_CP007032.1"/>
</dbReference>
<keyword evidence="2" id="KW-1185">Reference proteome</keyword>
<organism evidence="1 2">
    <name type="scientific">Desulfitobacterium metallireducens DSM 15288</name>
    <dbReference type="NCBI Taxonomy" id="871968"/>
    <lineage>
        <taxon>Bacteria</taxon>
        <taxon>Bacillati</taxon>
        <taxon>Bacillota</taxon>
        <taxon>Clostridia</taxon>
        <taxon>Eubacteriales</taxon>
        <taxon>Desulfitobacteriaceae</taxon>
        <taxon>Desulfitobacterium</taxon>
    </lineage>
</organism>
<dbReference type="Proteomes" id="UP000010847">
    <property type="component" value="Chromosome"/>
</dbReference>
<accession>W0EBA2</accession>
<dbReference type="EMBL" id="CP007032">
    <property type="protein sequence ID" value="AHF08042.1"/>
    <property type="molecule type" value="Genomic_DNA"/>
</dbReference>
<evidence type="ECO:0008006" key="3">
    <source>
        <dbReference type="Google" id="ProtNLM"/>
    </source>
</evidence>
<name>W0EBA2_9FIRM</name>
<dbReference type="STRING" id="871968.DESME_14135"/>
<dbReference type="eggNOG" id="ENOG5032YYH">
    <property type="taxonomic scope" value="Bacteria"/>
</dbReference>
<dbReference type="Pfam" id="PF11148">
    <property type="entry name" value="DUF2922"/>
    <property type="match status" value="1"/>
</dbReference>
<gene>
    <name evidence="1" type="ORF">DESME_14135</name>
</gene>